<dbReference type="Pfam" id="PF00280">
    <property type="entry name" value="potato_inhibit"/>
    <property type="match status" value="1"/>
</dbReference>
<dbReference type="PANTHER" id="PTHR33091:SF29">
    <property type="entry name" value="SUBTILISIN INHIBITOR 1"/>
    <property type="match status" value="1"/>
</dbReference>
<dbReference type="Proteomes" id="UP000663823">
    <property type="component" value="Unassembled WGS sequence"/>
</dbReference>
<dbReference type="Gene3D" id="3.30.10.10">
    <property type="entry name" value="Trypsin Inhibitor V, subunit A"/>
    <property type="match status" value="1"/>
</dbReference>
<organism evidence="6 8">
    <name type="scientific">Rotaria sordida</name>
    <dbReference type="NCBI Taxonomy" id="392033"/>
    <lineage>
        <taxon>Eukaryota</taxon>
        <taxon>Metazoa</taxon>
        <taxon>Spiralia</taxon>
        <taxon>Gnathifera</taxon>
        <taxon>Rotifera</taxon>
        <taxon>Eurotatoria</taxon>
        <taxon>Bdelloidea</taxon>
        <taxon>Philodinida</taxon>
        <taxon>Philodinidae</taxon>
        <taxon>Rotaria</taxon>
    </lineage>
</organism>
<dbReference type="EMBL" id="CAJNOO010000445">
    <property type="protein sequence ID" value="CAF0945025.1"/>
    <property type="molecule type" value="Genomic_DNA"/>
</dbReference>
<dbReference type="Proteomes" id="UP000663836">
    <property type="component" value="Unassembled WGS sequence"/>
</dbReference>
<dbReference type="PROSITE" id="PS00285">
    <property type="entry name" value="POTATO_INHIBITOR"/>
    <property type="match status" value="1"/>
</dbReference>
<keyword evidence="2" id="KW-0646">Protease inhibitor</keyword>
<evidence type="ECO:0000256" key="1">
    <source>
        <dbReference type="ARBA" id="ARBA00008210"/>
    </source>
</evidence>
<dbReference type="EMBL" id="CAJOBD010001286">
    <property type="protein sequence ID" value="CAF3783365.1"/>
    <property type="molecule type" value="Genomic_DNA"/>
</dbReference>
<evidence type="ECO:0000256" key="2">
    <source>
        <dbReference type="ARBA" id="ARBA00022690"/>
    </source>
</evidence>
<evidence type="ECO:0000313" key="5">
    <source>
        <dbReference type="EMBL" id="CAF1268096.1"/>
    </source>
</evidence>
<sequence>MSAIEKRVWPELVGKDVNSAIKTLKEESNIDHIETLRDNSPVTLDFCPTRIRVFVDEKNIVTVEPRIG</sequence>
<accession>A0A819ACA2</accession>
<dbReference type="PANTHER" id="PTHR33091">
    <property type="entry name" value="PROTEIN, PUTATIVE, EXPRESSED-RELATED"/>
    <property type="match status" value="1"/>
</dbReference>
<dbReference type="Proteomes" id="UP000663864">
    <property type="component" value="Unassembled WGS sequence"/>
</dbReference>
<dbReference type="PRINTS" id="PR00292">
    <property type="entry name" value="POTATOINHBTR"/>
</dbReference>
<name>A0A819ACA2_9BILA</name>
<evidence type="ECO:0000313" key="4">
    <source>
        <dbReference type="EMBL" id="CAF0945025.1"/>
    </source>
</evidence>
<dbReference type="AlphaFoldDB" id="A0A819ACA2"/>
<evidence type="ECO:0000313" key="8">
    <source>
        <dbReference type="Proteomes" id="UP000663836"/>
    </source>
</evidence>
<reference evidence="6" key="1">
    <citation type="submission" date="2021-02" db="EMBL/GenBank/DDBJ databases">
        <authorList>
            <person name="Nowell W R."/>
        </authorList>
    </citation>
    <scope>NUCLEOTIDE SEQUENCE</scope>
</reference>
<comment type="similarity">
    <text evidence="1">Belongs to the protease inhibitor I13 (potato type I serine protease inhibitor) family.</text>
</comment>
<keyword evidence="3" id="KW-0722">Serine protease inhibitor</keyword>
<proteinExistence type="inferred from homology"/>
<evidence type="ECO:0000313" key="7">
    <source>
        <dbReference type="EMBL" id="CAF4126889.1"/>
    </source>
</evidence>
<evidence type="ECO:0000313" key="6">
    <source>
        <dbReference type="EMBL" id="CAF3783365.1"/>
    </source>
</evidence>
<evidence type="ECO:0000256" key="3">
    <source>
        <dbReference type="ARBA" id="ARBA00022900"/>
    </source>
</evidence>
<dbReference type="InterPro" id="IPR000864">
    <property type="entry name" value="Prot_inh_pot1"/>
</dbReference>
<dbReference type="EMBL" id="CAJOAX010013206">
    <property type="protein sequence ID" value="CAF4126889.1"/>
    <property type="molecule type" value="Genomic_DNA"/>
</dbReference>
<dbReference type="SUPFAM" id="SSF54654">
    <property type="entry name" value="CI-2 family of serine protease inhibitors"/>
    <property type="match status" value="1"/>
</dbReference>
<gene>
    <name evidence="6" type="ORF">JBS370_LOCUS14344</name>
    <name evidence="7" type="ORF">OTI717_LOCUS35102</name>
    <name evidence="4" type="ORF">RFH988_LOCUS11309</name>
    <name evidence="5" type="ORF">ZHD862_LOCUS26261</name>
</gene>
<dbReference type="EMBL" id="CAJNOT010001953">
    <property type="protein sequence ID" value="CAF1268096.1"/>
    <property type="molecule type" value="Genomic_DNA"/>
</dbReference>
<protein>
    <submittedName>
        <fullName evidence="6">Uncharacterized protein</fullName>
    </submittedName>
</protein>
<dbReference type="GO" id="GO:0004867">
    <property type="term" value="F:serine-type endopeptidase inhibitor activity"/>
    <property type="evidence" value="ECO:0007669"/>
    <property type="project" value="UniProtKB-KW"/>
</dbReference>
<comment type="caution">
    <text evidence="6">The sequence shown here is derived from an EMBL/GenBank/DDBJ whole genome shotgun (WGS) entry which is preliminary data.</text>
</comment>
<dbReference type="OrthoDB" id="10013825at2759"/>
<dbReference type="Proteomes" id="UP000663882">
    <property type="component" value="Unassembled WGS sequence"/>
</dbReference>
<dbReference type="InterPro" id="IPR036354">
    <property type="entry name" value="Prot_inh_pot1_sf"/>
</dbReference>
<dbReference type="GO" id="GO:0009611">
    <property type="term" value="P:response to wounding"/>
    <property type="evidence" value="ECO:0007669"/>
    <property type="project" value="InterPro"/>
</dbReference>